<comment type="caution">
    <text evidence="2">The sequence shown here is derived from an EMBL/GenBank/DDBJ whole genome shotgun (WGS) entry which is preliminary data.</text>
</comment>
<dbReference type="EMBL" id="PZZP01000001">
    <property type="protein sequence ID" value="PTM59747.1"/>
    <property type="molecule type" value="Genomic_DNA"/>
</dbReference>
<keyword evidence="3" id="KW-1185">Reference proteome</keyword>
<dbReference type="AlphaFoldDB" id="A0A2T4ZCX7"/>
<protein>
    <submittedName>
        <fullName evidence="2">Uncharacterized protein</fullName>
    </submittedName>
</protein>
<name>A0A2T4ZCX7_9BACL</name>
<proteinExistence type="predicted"/>
<dbReference type="Proteomes" id="UP000241639">
    <property type="component" value="Unassembled WGS sequence"/>
</dbReference>
<evidence type="ECO:0000313" key="3">
    <source>
        <dbReference type="Proteomes" id="UP000241639"/>
    </source>
</evidence>
<feature type="region of interest" description="Disordered" evidence="1">
    <location>
        <begin position="50"/>
        <end position="69"/>
    </location>
</feature>
<evidence type="ECO:0000313" key="2">
    <source>
        <dbReference type="EMBL" id="PTM59747.1"/>
    </source>
</evidence>
<accession>A0A2T4ZCX7</accession>
<gene>
    <name evidence="2" type="ORF">C8J48_2378</name>
</gene>
<sequence length="89" mass="9348">MRELSNPIKEEKGAICGVVPFDRLPSGVSEGPNRLAATHLFLWPLVGDGGGGAASPTSLKGKEAQDGNWDPVPTLPAILDLAESDFLHN</sequence>
<organism evidence="2 3">
    <name type="scientific">Desmospora activa DSM 45169</name>
    <dbReference type="NCBI Taxonomy" id="1121389"/>
    <lineage>
        <taxon>Bacteria</taxon>
        <taxon>Bacillati</taxon>
        <taxon>Bacillota</taxon>
        <taxon>Bacilli</taxon>
        <taxon>Bacillales</taxon>
        <taxon>Thermoactinomycetaceae</taxon>
        <taxon>Desmospora</taxon>
    </lineage>
</organism>
<reference evidence="2 3" key="1">
    <citation type="submission" date="2018-04" db="EMBL/GenBank/DDBJ databases">
        <title>Genomic Encyclopedia of Archaeal and Bacterial Type Strains, Phase II (KMG-II): from individual species to whole genera.</title>
        <authorList>
            <person name="Goeker M."/>
        </authorList>
    </citation>
    <scope>NUCLEOTIDE SEQUENCE [LARGE SCALE GENOMIC DNA]</scope>
    <source>
        <strain evidence="2 3">DSM 45169</strain>
    </source>
</reference>
<evidence type="ECO:0000256" key="1">
    <source>
        <dbReference type="SAM" id="MobiDB-lite"/>
    </source>
</evidence>